<evidence type="ECO:0000256" key="4">
    <source>
        <dbReference type="ARBA" id="ARBA00022840"/>
    </source>
</evidence>
<reference evidence="8 9" key="1">
    <citation type="submission" date="2023-07" db="EMBL/GenBank/DDBJ databases">
        <title>Sequencing the genomes of 1000 actinobacteria strains.</title>
        <authorList>
            <person name="Klenk H.-P."/>
        </authorList>
    </citation>
    <scope>NUCLEOTIDE SEQUENCE [LARGE SCALE GENOMIC DNA]</scope>
    <source>
        <strain evidence="8 9">DSM 14785</strain>
    </source>
</reference>
<name>A0ABU0GJ68_9CELL</name>
<dbReference type="SMART" id="SM01120">
    <property type="entry name" value="Dak2"/>
    <property type="match status" value="1"/>
</dbReference>
<sequence>MVSPLADDPARFVEDALEGFVDLYRDQVRLVPGGVVRAVPAPRSQVAVVVGGGSGHYPAFCGVVGPGLAHGAVVGNVFTSPSTADAVSVGAAAAGDAGVLMITGNYAGDVMNFTLARDELRRRGVDAHFLVVTDDVASAPADEVDRRRGIAGDLVVFKAAGAAAAEGANLDAVVAAAEQANARTRTLGVAFDGCTLPGADAPLFTVPDGVFGLGVGIHGEPGIGEVPACTASELAALLVDRLLEERPDGAGPRVAVLLNGLGRTKYEELFVLWRAVRARLDAAGLEVVQPDVGELVTSLDMAGCSLTLVWLDEDLERWWTAPAQTPAYRKGAPPAAGGVAGGSDAGSGAAGADATAGSDVGAGAGATGAWGADGGPGTPRAGEARRDAAVDDAWPTAPVAEAGPRVVDDADAAEAAVVVDALRRVADVLADLETRLGRLDAVAGDGDHGRGMLRGSRAAADAAAAAAQDGHGAVACLQDAGHAWADRAGGTSGVLWGAGLAAAADALATRPVGDPTARVAAAVRAGVDAVASLGKARPGDKTMLDSGEPLAAAFEAAAAAGDALDAAWTGALAAGRTAAAATAGLRPQVGRARPLAERSVGTPDPGAVSLVAVLAAAAGRDPQGGVVADVLPATPVIDDGAGGAGSDEGEQR</sequence>
<dbReference type="EMBL" id="JAUSVM010000001">
    <property type="protein sequence ID" value="MDQ0425108.1"/>
    <property type="molecule type" value="Genomic_DNA"/>
</dbReference>
<keyword evidence="3 8" id="KW-0418">Kinase</keyword>
<organism evidence="8 9">
    <name type="scientific">Cellulomonas iranensis</name>
    <dbReference type="NCBI Taxonomy" id="76862"/>
    <lineage>
        <taxon>Bacteria</taxon>
        <taxon>Bacillati</taxon>
        <taxon>Actinomycetota</taxon>
        <taxon>Actinomycetes</taxon>
        <taxon>Micrococcales</taxon>
        <taxon>Cellulomonadaceae</taxon>
        <taxon>Cellulomonas</taxon>
    </lineage>
</organism>
<dbReference type="EC" id="2.7.1.29" evidence="8"/>
<feature type="compositionally biased region" description="Gly residues" evidence="5">
    <location>
        <begin position="338"/>
        <end position="349"/>
    </location>
</feature>
<dbReference type="Pfam" id="PF02734">
    <property type="entry name" value="Dak2"/>
    <property type="match status" value="1"/>
</dbReference>
<feature type="domain" description="DhaL" evidence="6">
    <location>
        <begin position="416"/>
        <end position="619"/>
    </location>
</feature>
<dbReference type="PROSITE" id="PS51481">
    <property type="entry name" value="DHAK"/>
    <property type="match status" value="1"/>
</dbReference>
<dbReference type="Gene3D" id="3.40.50.10440">
    <property type="entry name" value="Dihydroxyacetone kinase, domain 1"/>
    <property type="match status" value="1"/>
</dbReference>
<dbReference type="Proteomes" id="UP001240250">
    <property type="component" value="Unassembled WGS sequence"/>
</dbReference>
<dbReference type="PANTHER" id="PTHR28629">
    <property type="entry name" value="TRIOKINASE/FMN CYCLASE"/>
    <property type="match status" value="1"/>
</dbReference>
<gene>
    <name evidence="8" type="ORF">JO380_001489</name>
</gene>
<evidence type="ECO:0000259" key="7">
    <source>
        <dbReference type="PROSITE" id="PS51481"/>
    </source>
</evidence>
<dbReference type="PANTHER" id="PTHR28629:SF4">
    <property type="entry name" value="TRIOKINASE_FMN CYCLASE"/>
    <property type="match status" value="1"/>
</dbReference>
<feature type="compositionally biased region" description="Gly residues" evidence="5">
    <location>
        <begin position="360"/>
        <end position="377"/>
    </location>
</feature>
<accession>A0ABU0GJ68</accession>
<evidence type="ECO:0000256" key="1">
    <source>
        <dbReference type="ARBA" id="ARBA00022679"/>
    </source>
</evidence>
<feature type="domain" description="DhaK" evidence="7">
    <location>
        <begin position="8"/>
        <end position="328"/>
    </location>
</feature>
<evidence type="ECO:0000313" key="8">
    <source>
        <dbReference type="EMBL" id="MDQ0425108.1"/>
    </source>
</evidence>
<comment type="caution">
    <text evidence="8">The sequence shown here is derived from an EMBL/GenBank/DDBJ whole genome shotgun (WGS) entry which is preliminary data.</text>
</comment>
<feature type="compositionally biased region" description="Low complexity" evidence="5">
    <location>
        <begin position="350"/>
        <end position="359"/>
    </location>
</feature>
<dbReference type="Pfam" id="PF02733">
    <property type="entry name" value="Dak1"/>
    <property type="match status" value="1"/>
</dbReference>
<dbReference type="NCBIfam" id="NF011049">
    <property type="entry name" value="PRK14479.1"/>
    <property type="match status" value="1"/>
</dbReference>
<dbReference type="InterPro" id="IPR004006">
    <property type="entry name" value="DhaK_dom"/>
</dbReference>
<keyword evidence="2" id="KW-0547">Nucleotide-binding</keyword>
<dbReference type="InterPro" id="IPR050861">
    <property type="entry name" value="Dihydroxyacetone_Kinase"/>
</dbReference>
<evidence type="ECO:0000256" key="5">
    <source>
        <dbReference type="SAM" id="MobiDB-lite"/>
    </source>
</evidence>
<dbReference type="Gene3D" id="3.30.1180.20">
    <property type="entry name" value="Dihydroxyacetone kinase, domain 2"/>
    <property type="match status" value="1"/>
</dbReference>
<dbReference type="InterPro" id="IPR036117">
    <property type="entry name" value="DhaL_dom_sf"/>
</dbReference>
<keyword evidence="1 8" id="KW-0808">Transferase</keyword>
<keyword evidence="9" id="KW-1185">Reference proteome</keyword>
<proteinExistence type="predicted"/>
<dbReference type="SUPFAM" id="SSF101473">
    <property type="entry name" value="DhaL-like"/>
    <property type="match status" value="1"/>
</dbReference>
<dbReference type="Gene3D" id="1.25.40.340">
    <property type="match status" value="1"/>
</dbReference>
<keyword evidence="4" id="KW-0067">ATP-binding</keyword>
<dbReference type="InterPro" id="IPR004007">
    <property type="entry name" value="DhaL_dom"/>
</dbReference>
<evidence type="ECO:0000256" key="2">
    <source>
        <dbReference type="ARBA" id="ARBA00022741"/>
    </source>
</evidence>
<feature type="region of interest" description="Disordered" evidence="5">
    <location>
        <begin position="326"/>
        <end position="388"/>
    </location>
</feature>
<evidence type="ECO:0000259" key="6">
    <source>
        <dbReference type="PROSITE" id="PS51480"/>
    </source>
</evidence>
<evidence type="ECO:0000256" key="3">
    <source>
        <dbReference type="ARBA" id="ARBA00022777"/>
    </source>
</evidence>
<protein>
    <submittedName>
        <fullName evidence="8">Dihydroxyacetone kinase</fullName>
        <ecNumber evidence="8">2.7.1.29</ecNumber>
    </submittedName>
</protein>
<dbReference type="GO" id="GO:0004371">
    <property type="term" value="F:glycerone kinase activity"/>
    <property type="evidence" value="ECO:0007669"/>
    <property type="project" value="UniProtKB-EC"/>
</dbReference>
<evidence type="ECO:0000313" key="9">
    <source>
        <dbReference type="Proteomes" id="UP001240250"/>
    </source>
</evidence>
<dbReference type="PROSITE" id="PS51480">
    <property type="entry name" value="DHAL"/>
    <property type="match status" value="1"/>
</dbReference>
<dbReference type="SUPFAM" id="SSF82549">
    <property type="entry name" value="DAK1/DegV-like"/>
    <property type="match status" value="1"/>
</dbReference>